<evidence type="ECO:0000256" key="6">
    <source>
        <dbReference type="ARBA" id="ARBA00044521"/>
    </source>
</evidence>
<evidence type="ECO:0000256" key="1">
    <source>
        <dbReference type="ARBA" id="ARBA00001933"/>
    </source>
</evidence>
<dbReference type="Pfam" id="PF00266">
    <property type="entry name" value="Aminotran_5"/>
    <property type="match status" value="1"/>
</dbReference>
<accession>A0A919KEA5</accession>
<keyword evidence="3" id="KW-0808">Transferase</keyword>
<dbReference type="PANTHER" id="PTHR42778">
    <property type="entry name" value="2-AMINOETHYLPHOSPHONATE--PYRUVATE TRANSAMINASE"/>
    <property type="match status" value="1"/>
</dbReference>
<feature type="binding site" evidence="8">
    <location>
        <position position="344"/>
    </location>
    <ligand>
        <name>substrate</name>
    </ligand>
</feature>
<dbReference type="GO" id="GO:0019700">
    <property type="term" value="P:organic phosphonate catabolic process"/>
    <property type="evidence" value="ECO:0007669"/>
    <property type="project" value="InterPro"/>
</dbReference>
<evidence type="ECO:0000256" key="7">
    <source>
        <dbReference type="ARBA" id="ARBA00049460"/>
    </source>
</evidence>
<feature type="domain" description="Aminotransferase class V" evidence="10">
    <location>
        <begin position="46"/>
        <end position="307"/>
    </location>
</feature>
<keyword evidence="4 9" id="KW-0663">Pyridoxal phosphate</keyword>
<dbReference type="SUPFAM" id="SSF53383">
    <property type="entry name" value="PLP-dependent transferases"/>
    <property type="match status" value="1"/>
</dbReference>
<sequence>MTPFAAAATDRLVLMNPGPVVLDDRVRAALSGPDLCHREPEFAGLLARIRHKTTLVAGGGDAHTAVLLTGSGTSAVEAVISSAVPPGGGLLVIDNGHYGERLADIAAAHGIRTHRLEAGWAVPVDLAAVERALAADPGLTHVGVVHHETSTGMLNDVAGIARIAHAYGREVIVDAVSSVGAERVSPAEDGVDWLAGSANKCLEGAPGLAFVVAATDAFERLGAFPRRTYYLDLHRHYTAQAKSGLPAFTPGIPACYAFEAALDLALAEGREARHARYRALAERLRAGLEALGLELLLPPGQRAVGLTALRLPPGTGYEELHRGLRAAGFVIYRAQERLAADHWRLSTMGRITAADIDRFLSVLADLLRDRADSTDVTEGGTR</sequence>
<evidence type="ECO:0000256" key="9">
    <source>
        <dbReference type="PIRSR" id="PIRSR000524-50"/>
    </source>
</evidence>
<protein>
    <recommendedName>
        <fullName evidence="6">2-aminoethylphosphonate--pyruvate transaminase</fullName>
        <ecNumber evidence="6">2.6.1.37</ecNumber>
    </recommendedName>
</protein>
<comment type="catalytic activity">
    <reaction evidence="7">
        <text>(2-aminoethyl)phosphonate + pyruvate = phosphonoacetaldehyde + L-alanine</text>
        <dbReference type="Rhea" id="RHEA:17021"/>
        <dbReference type="ChEBI" id="CHEBI:15361"/>
        <dbReference type="ChEBI" id="CHEBI:57418"/>
        <dbReference type="ChEBI" id="CHEBI:57972"/>
        <dbReference type="ChEBI" id="CHEBI:58383"/>
        <dbReference type="EC" id="2.6.1.37"/>
    </reaction>
</comment>
<keyword evidence="5" id="KW-0670">Pyruvate</keyword>
<gene>
    <name evidence="11" type="primary">phnW</name>
    <name evidence="11" type="ORF">GCM10018980_54150</name>
</gene>
<organism evidence="11 12">
    <name type="scientific">Streptomyces capoamus</name>
    <dbReference type="NCBI Taxonomy" id="68183"/>
    <lineage>
        <taxon>Bacteria</taxon>
        <taxon>Bacillati</taxon>
        <taxon>Actinomycetota</taxon>
        <taxon>Actinomycetes</taxon>
        <taxon>Kitasatosporales</taxon>
        <taxon>Streptomycetaceae</taxon>
        <taxon>Streptomyces</taxon>
    </lineage>
</organism>
<proteinExistence type="inferred from homology"/>
<dbReference type="InterPro" id="IPR015421">
    <property type="entry name" value="PyrdxlP-dep_Trfase_major"/>
</dbReference>
<comment type="cofactor">
    <cofactor evidence="1 9">
        <name>pyridoxal 5'-phosphate</name>
        <dbReference type="ChEBI" id="CHEBI:597326"/>
    </cofactor>
</comment>
<dbReference type="InterPro" id="IPR024169">
    <property type="entry name" value="SP_NH2Trfase/AEP_transaminase"/>
</dbReference>
<dbReference type="InterPro" id="IPR012703">
    <property type="entry name" value="NH2EtPonate_pyrv_transaminase"/>
</dbReference>
<name>A0A919KEA5_9ACTN</name>
<evidence type="ECO:0000256" key="8">
    <source>
        <dbReference type="PIRSR" id="PIRSR000524-1"/>
    </source>
</evidence>
<evidence type="ECO:0000259" key="10">
    <source>
        <dbReference type="Pfam" id="PF00266"/>
    </source>
</evidence>
<dbReference type="InterPro" id="IPR000192">
    <property type="entry name" value="Aminotrans_V_dom"/>
</dbReference>
<evidence type="ECO:0000256" key="3">
    <source>
        <dbReference type="ARBA" id="ARBA00022679"/>
    </source>
</evidence>
<dbReference type="EMBL" id="BNBF01000018">
    <property type="protein sequence ID" value="GHG63513.1"/>
    <property type="molecule type" value="Genomic_DNA"/>
</dbReference>
<evidence type="ECO:0000313" key="12">
    <source>
        <dbReference type="Proteomes" id="UP000619355"/>
    </source>
</evidence>
<reference evidence="12" key="1">
    <citation type="journal article" date="2019" name="Int. J. Syst. Evol. Microbiol.">
        <title>The Global Catalogue of Microorganisms (GCM) 10K type strain sequencing project: providing services to taxonomists for standard genome sequencing and annotation.</title>
        <authorList>
            <consortium name="The Broad Institute Genomics Platform"/>
            <consortium name="The Broad Institute Genome Sequencing Center for Infectious Disease"/>
            <person name="Wu L."/>
            <person name="Ma J."/>
        </authorList>
    </citation>
    <scope>NUCLEOTIDE SEQUENCE [LARGE SCALE GENOMIC DNA]</scope>
    <source>
        <strain evidence="12">JCM 4253</strain>
    </source>
</reference>
<dbReference type="RefSeq" id="WP_229900460.1">
    <property type="nucleotide sequence ID" value="NZ_BNBF01000018.1"/>
</dbReference>
<feature type="modified residue" description="N6-(pyridoxal phosphate)lysine" evidence="9">
    <location>
        <position position="200"/>
    </location>
</feature>
<dbReference type="HAMAP" id="MF_01376">
    <property type="entry name" value="PhnW_aminotrans_5"/>
    <property type="match status" value="1"/>
</dbReference>
<dbReference type="PIRSF" id="PIRSF000524">
    <property type="entry name" value="SPT"/>
    <property type="match status" value="1"/>
</dbReference>
<evidence type="ECO:0000256" key="4">
    <source>
        <dbReference type="ARBA" id="ARBA00022898"/>
    </source>
</evidence>
<dbReference type="Gene3D" id="3.40.640.10">
    <property type="entry name" value="Type I PLP-dependent aspartate aminotransferase-like (Major domain)"/>
    <property type="match status" value="1"/>
</dbReference>
<keyword evidence="12" id="KW-1185">Reference proteome</keyword>
<dbReference type="Proteomes" id="UP000619355">
    <property type="component" value="Unassembled WGS sequence"/>
</dbReference>
<dbReference type="GO" id="GO:0047304">
    <property type="term" value="F:2-aminoethylphosphonate-pyruvate transaminase activity"/>
    <property type="evidence" value="ECO:0007669"/>
    <property type="project" value="UniProtKB-EC"/>
</dbReference>
<dbReference type="EC" id="2.6.1.37" evidence="6"/>
<keyword evidence="2" id="KW-0032">Aminotransferase</keyword>
<dbReference type="InterPro" id="IPR015422">
    <property type="entry name" value="PyrdxlP-dep_Trfase_small"/>
</dbReference>
<evidence type="ECO:0000256" key="5">
    <source>
        <dbReference type="ARBA" id="ARBA00023317"/>
    </source>
</evidence>
<dbReference type="PANTHER" id="PTHR42778:SF1">
    <property type="entry name" value="2-AMINOETHYLPHOSPHONATE--PYRUVATE TRANSAMINASE"/>
    <property type="match status" value="1"/>
</dbReference>
<dbReference type="Gene3D" id="3.90.1150.10">
    <property type="entry name" value="Aspartate Aminotransferase, domain 1"/>
    <property type="match status" value="1"/>
</dbReference>
<comment type="caution">
    <text evidence="11">The sequence shown here is derived from an EMBL/GenBank/DDBJ whole genome shotgun (WGS) entry which is preliminary data.</text>
</comment>
<dbReference type="AlphaFoldDB" id="A0A919KEA5"/>
<dbReference type="InterPro" id="IPR015424">
    <property type="entry name" value="PyrdxlP-dep_Trfase"/>
</dbReference>
<evidence type="ECO:0000313" key="11">
    <source>
        <dbReference type="EMBL" id="GHG63513.1"/>
    </source>
</evidence>
<evidence type="ECO:0000256" key="2">
    <source>
        <dbReference type="ARBA" id="ARBA00022576"/>
    </source>
</evidence>